<keyword evidence="4" id="KW-1185">Reference proteome</keyword>
<evidence type="ECO:0000313" key="4">
    <source>
        <dbReference type="Proteomes" id="UP000653271"/>
    </source>
</evidence>
<dbReference type="EMBL" id="WAAB01010374">
    <property type="protein sequence ID" value="NWH74487.1"/>
    <property type="molecule type" value="Genomic_DNA"/>
</dbReference>
<comment type="caution">
    <text evidence="3">The sequence shown here is derived from an EMBL/GenBank/DDBJ whole genome shotgun (WGS) entry which is preliminary data.</text>
</comment>
<name>A0A850WXU9_PIACA</name>
<dbReference type="PRINTS" id="PR00510">
    <property type="entry name" value="NEBULIN"/>
</dbReference>
<dbReference type="OrthoDB" id="9295290at2759"/>
<dbReference type="Proteomes" id="UP000653271">
    <property type="component" value="Unassembled WGS sequence"/>
</dbReference>
<accession>A0A850WXU9</accession>
<dbReference type="InterPro" id="IPR000900">
    <property type="entry name" value="Nebulin_repeat"/>
</dbReference>
<gene>
    <name evidence="3" type="primary">Neb_1</name>
    <name evidence="3" type="ORF">PIACAY_R05309</name>
</gene>
<protein>
    <submittedName>
        <fullName evidence="3">NEBU protein</fullName>
    </submittedName>
</protein>
<dbReference type="GO" id="GO:0051015">
    <property type="term" value="F:actin filament binding"/>
    <property type="evidence" value="ECO:0007669"/>
    <property type="project" value="InterPro"/>
</dbReference>
<evidence type="ECO:0000256" key="1">
    <source>
        <dbReference type="ARBA" id="ARBA00022737"/>
    </source>
</evidence>
<dbReference type="Pfam" id="PF00880">
    <property type="entry name" value="Nebulin"/>
    <property type="match status" value="2"/>
</dbReference>
<dbReference type="PANTHER" id="PTHR11039">
    <property type="entry name" value="NEBULIN"/>
    <property type="match status" value="1"/>
</dbReference>
<keyword evidence="2" id="KW-0009">Actin-binding</keyword>
<dbReference type="AlphaFoldDB" id="A0A850WXU9"/>
<organism evidence="3 4">
    <name type="scientific">Piaya cayana</name>
    <name type="common">Common squirrel cuckoo</name>
    <dbReference type="NCBI Taxonomy" id="33601"/>
    <lineage>
        <taxon>Eukaryota</taxon>
        <taxon>Metazoa</taxon>
        <taxon>Chordata</taxon>
        <taxon>Craniata</taxon>
        <taxon>Vertebrata</taxon>
        <taxon>Euteleostomi</taxon>
        <taxon>Archelosauria</taxon>
        <taxon>Archosauria</taxon>
        <taxon>Dinosauria</taxon>
        <taxon>Saurischia</taxon>
        <taxon>Theropoda</taxon>
        <taxon>Coelurosauria</taxon>
        <taxon>Aves</taxon>
        <taxon>Neognathae</taxon>
        <taxon>Neoaves</taxon>
        <taxon>Otidimorphae</taxon>
        <taxon>Cuculiformes</taxon>
        <taxon>Coccyzidae</taxon>
        <taxon>Piaya</taxon>
    </lineage>
</organism>
<feature type="non-terminal residue" evidence="3">
    <location>
        <position position="1"/>
    </location>
</feature>
<feature type="non-terminal residue" evidence="3">
    <location>
        <position position="173"/>
    </location>
</feature>
<sequence length="173" mass="20026">YREAWDKDKTQVSMPSDTPVMLQSKVNALNISNKHYQKAWDEAKAKSYDLRADAIPIKHAKASRDIASEYKYKLDHEKQKGHYVGVPNAQADTKMQFALGIGKVQSELEYKRHFAKWKTQCHLPVDMLSIQSAKHGQSLVSDVDYRHYLHQWICLPDQNDIIHARKAYDLQSD</sequence>
<dbReference type="PROSITE" id="PS51216">
    <property type="entry name" value="NEBULIN"/>
    <property type="match status" value="2"/>
</dbReference>
<proteinExistence type="predicted"/>
<keyword evidence="1" id="KW-0677">Repeat</keyword>
<dbReference type="InterPro" id="IPR055297">
    <property type="entry name" value="NEBU/NEBL"/>
</dbReference>
<dbReference type="SMART" id="SM00227">
    <property type="entry name" value="NEBU"/>
    <property type="match status" value="4"/>
</dbReference>
<dbReference type="InterPro" id="IPR013998">
    <property type="entry name" value="Nebulin-like"/>
</dbReference>
<dbReference type="GO" id="GO:0030018">
    <property type="term" value="C:Z disc"/>
    <property type="evidence" value="ECO:0007669"/>
    <property type="project" value="InterPro"/>
</dbReference>
<dbReference type="GO" id="GO:0071691">
    <property type="term" value="P:cardiac muscle thin filament assembly"/>
    <property type="evidence" value="ECO:0007669"/>
    <property type="project" value="TreeGrafter"/>
</dbReference>
<evidence type="ECO:0000256" key="2">
    <source>
        <dbReference type="ARBA" id="ARBA00023203"/>
    </source>
</evidence>
<reference evidence="3" key="1">
    <citation type="submission" date="2019-09" db="EMBL/GenBank/DDBJ databases">
        <title>Bird 10,000 Genomes (B10K) Project - Family phase.</title>
        <authorList>
            <person name="Zhang G."/>
        </authorList>
    </citation>
    <scope>NUCLEOTIDE SEQUENCE</scope>
    <source>
        <strain evidence="3">B10K-DU-008-47</strain>
        <tissue evidence="3">Mixed tissue sample</tissue>
    </source>
</reference>
<evidence type="ECO:0000313" key="3">
    <source>
        <dbReference type="EMBL" id="NWH74487.1"/>
    </source>
</evidence>
<dbReference type="PANTHER" id="PTHR11039:SF37">
    <property type="entry name" value="NEBULIN"/>
    <property type="match status" value="1"/>
</dbReference>